<feature type="chain" id="PRO_5045493686" description="Secreted protein" evidence="1">
    <location>
        <begin position="30"/>
        <end position="171"/>
    </location>
</feature>
<sequence>MTTKKRVLSAFSAVAALGALGLAAPQAQAAETIHFSPKASAATRAIAKADIKAVARTSNVCGSGWNLYNAEQLPDNRRFGTLFTYIRDSGGGSDTPTCAIFDNNTGSKKYMKVKLCSNYTDTPCKSDEGWFSEYAGPVYQDRGGCGDVYAIMKDSAGHVLVDARRTATSCD</sequence>
<proteinExistence type="predicted"/>
<dbReference type="Proteomes" id="UP001552594">
    <property type="component" value="Unassembled WGS sequence"/>
</dbReference>
<comment type="caution">
    <text evidence="2">The sequence shown here is derived from an EMBL/GenBank/DDBJ whole genome shotgun (WGS) entry which is preliminary data.</text>
</comment>
<keyword evidence="3" id="KW-1185">Reference proteome</keyword>
<evidence type="ECO:0008006" key="4">
    <source>
        <dbReference type="Google" id="ProtNLM"/>
    </source>
</evidence>
<evidence type="ECO:0000313" key="2">
    <source>
        <dbReference type="EMBL" id="MEV5508237.1"/>
    </source>
</evidence>
<dbReference type="PROSITE" id="PS51318">
    <property type="entry name" value="TAT"/>
    <property type="match status" value="1"/>
</dbReference>
<organism evidence="2 3">
    <name type="scientific">Streptomyces orinoci</name>
    <name type="common">Streptoverticillium orinoci</name>
    <dbReference type="NCBI Taxonomy" id="67339"/>
    <lineage>
        <taxon>Bacteria</taxon>
        <taxon>Bacillati</taxon>
        <taxon>Actinomycetota</taxon>
        <taxon>Actinomycetes</taxon>
        <taxon>Kitasatosporales</taxon>
        <taxon>Streptomycetaceae</taxon>
        <taxon>Streptomyces</taxon>
    </lineage>
</organism>
<gene>
    <name evidence="2" type="ORF">AB0L16_17430</name>
</gene>
<evidence type="ECO:0000256" key="1">
    <source>
        <dbReference type="SAM" id="SignalP"/>
    </source>
</evidence>
<feature type="signal peptide" evidence="1">
    <location>
        <begin position="1"/>
        <end position="29"/>
    </location>
</feature>
<protein>
    <recommendedName>
        <fullName evidence="4">Secreted protein</fullName>
    </recommendedName>
</protein>
<dbReference type="EMBL" id="JBFAUK010000012">
    <property type="protein sequence ID" value="MEV5508237.1"/>
    <property type="molecule type" value="Genomic_DNA"/>
</dbReference>
<name>A0ABV3JZD4_STRON</name>
<evidence type="ECO:0000313" key="3">
    <source>
        <dbReference type="Proteomes" id="UP001552594"/>
    </source>
</evidence>
<accession>A0ABV3JZD4</accession>
<reference evidence="2 3" key="1">
    <citation type="submission" date="2024-06" db="EMBL/GenBank/DDBJ databases">
        <title>The Natural Products Discovery Center: Release of the First 8490 Sequenced Strains for Exploring Actinobacteria Biosynthetic Diversity.</title>
        <authorList>
            <person name="Kalkreuter E."/>
            <person name="Kautsar S.A."/>
            <person name="Yang D."/>
            <person name="Bader C.D."/>
            <person name="Teijaro C.N."/>
            <person name="Fluegel L."/>
            <person name="Davis C.M."/>
            <person name="Simpson J.R."/>
            <person name="Lauterbach L."/>
            <person name="Steele A.D."/>
            <person name="Gui C."/>
            <person name="Meng S."/>
            <person name="Li G."/>
            <person name="Viehrig K."/>
            <person name="Ye F."/>
            <person name="Su P."/>
            <person name="Kiefer A.F."/>
            <person name="Nichols A."/>
            <person name="Cepeda A.J."/>
            <person name="Yan W."/>
            <person name="Fan B."/>
            <person name="Jiang Y."/>
            <person name="Adhikari A."/>
            <person name="Zheng C.-J."/>
            <person name="Schuster L."/>
            <person name="Cowan T.M."/>
            <person name="Smanski M.J."/>
            <person name="Chevrette M.G."/>
            <person name="De Carvalho L.P.S."/>
            <person name="Shen B."/>
        </authorList>
    </citation>
    <scope>NUCLEOTIDE SEQUENCE [LARGE SCALE GENOMIC DNA]</scope>
    <source>
        <strain evidence="2 3">NPDC052347</strain>
    </source>
</reference>
<keyword evidence="1" id="KW-0732">Signal</keyword>
<dbReference type="InterPro" id="IPR006311">
    <property type="entry name" value="TAT_signal"/>
</dbReference>